<keyword evidence="4" id="KW-0812">Transmembrane</keyword>
<dbReference type="Pfam" id="PF00023">
    <property type="entry name" value="Ank"/>
    <property type="match status" value="1"/>
</dbReference>
<keyword evidence="1" id="KW-0677">Repeat</keyword>
<dbReference type="Gene3D" id="1.25.40.20">
    <property type="entry name" value="Ankyrin repeat-containing domain"/>
    <property type="match status" value="1"/>
</dbReference>
<evidence type="ECO:0000256" key="3">
    <source>
        <dbReference type="PROSITE-ProRule" id="PRU00023"/>
    </source>
</evidence>
<accession>A0A812ZQD1</accession>
<dbReference type="PANTHER" id="PTHR24198">
    <property type="entry name" value="ANKYRIN REPEAT AND PROTEIN KINASE DOMAIN-CONTAINING PROTEIN"/>
    <property type="match status" value="1"/>
</dbReference>
<dbReference type="SMART" id="SM00248">
    <property type="entry name" value="ANK"/>
    <property type="match status" value="1"/>
</dbReference>
<gene>
    <name evidence="5" type="ORF">SNEC2469_LOCUS25097</name>
</gene>
<feature type="repeat" description="ANK" evidence="3">
    <location>
        <begin position="8"/>
        <end position="40"/>
    </location>
</feature>
<organism evidence="5 6">
    <name type="scientific">Symbiodinium necroappetens</name>
    <dbReference type="NCBI Taxonomy" id="1628268"/>
    <lineage>
        <taxon>Eukaryota</taxon>
        <taxon>Sar</taxon>
        <taxon>Alveolata</taxon>
        <taxon>Dinophyceae</taxon>
        <taxon>Suessiales</taxon>
        <taxon>Symbiodiniaceae</taxon>
        <taxon>Symbiodinium</taxon>
    </lineage>
</organism>
<dbReference type="InterPro" id="IPR036770">
    <property type="entry name" value="Ankyrin_rpt-contain_sf"/>
</dbReference>
<dbReference type="InterPro" id="IPR002110">
    <property type="entry name" value="Ankyrin_rpt"/>
</dbReference>
<keyword evidence="2 3" id="KW-0040">ANK repeat</keyword>
<dbReference type="PROSITE" id="PS50297">
    <property type="entry name" value="ANK_REP_REGION"/>
    <property type="match status" value="1"/>
</dbReference>
<keyword evidence="4" id="KW-1133">Transmembrane helix</keyword>
<feature type="non-terminal residue" evidence="5">
    <location>
        <position position="1"/>
    </location>
</feature>
<proteinExistence type="predicted"/>
<keyword evidence="4" id="KW-0472">Membrane</keyword>
<evidence type="ECO:0000256" key="1">
    <source>
        <dbReference type="ARBA" id="ARBA00022737"/>
    </source>
</evidence>
<dbReference type="SUPFAM" id="SSF48403">
    <property type="entry name" value="Ankyrin repeat"/>
    <property type="match status" value="1"/>
</dbReference>
<dbReference type="AlphaFoldDB" id="A0A812ZQD1"/>
<dbReference type="OrthoDB" id="341259at2759"/>
<dbReference type="EMBL" id="CAJNJA010049047">
    <property type="protein sequence ID" value="CAE7835425.1"/>
    <property type="molecule type" value="Genomic_DNA"/>
</dbReference>
<reference evidence="5" key="1">
    <citation type="submission" date="2021-02" db="EMBL/GenBank/DDBJ databases">
        <authorList>
            <person name="Dougan E. K."/>
            <person name="Rhodes N."/>
            <person name="Thang M."/>
            <person name="Chan C."/>
        </authorList>
    </citation>
    <scope>NUCLEOTIDE SEQUENCE</scope>
</reference>
<evidence type="ECO:0000313" key="5">
    <source>
        <dbReference type="EMBL" id="CAE7835425.1"/>
    </source>
</evidence>
<evidence type="ECO:0000256" key="2">
    <source>
        <dbReference type="ARBA" id="ARBA00023043"/>
    </source>
</evidence>
<feature type="transmembrane region" description="Helical" evidence="4">
    <location>
        <begin position="83"/>
        <end position="103"/>
    </location>
</feature>
<sequence length="113" mass="12339">QVTELDQWGATALHHAASRGQRAVARLLLTSQADVNAMTSNLHMPIDLAQAKGHLDLAAELQQEALRCQEVSNIHQRKACLRWSATFATASVVLLASLALVSVRTQEWTAVRT</sequence>
<dbReference type="Proteomes" id="UP000601435">
    <property type="component" value="Unassembled WGS sequence"/>
</dbReference>
<evidence type="ECO:0000313" key="6">
    <source>
        <dbReference type="Proteomes" id="UP000601435"/>
    </source>
</evidence>
<protein>
    <submittedName>
        <fullName evidence="5">Uncharacterized protein</fullName>
    </submittedName>
</protein>
<keyword evidence="6" id="KW-1185">Reference proteome</keyword>
<evidence type="ECO:0000256" key="4">
    <source>
        <dbReference type="SAM" id="Phobius"/>
    </source>
</evidence>
<comment type="caution">
    <text evidence="5">The sequence shown here is derived from an EMBL/GenBank/DDBJ whole genome shotgun (WGS) entry which is preliminary data.</text>
</comment>
<dbReference type="PROSITE" id="PS50088">
    <property type="entry name" value="ANK_REPEAT"/>
    <property type="match status" value="1"/>
</dbReference>
<name>A0A812ZQD1_9DINO</name>
<dbReference type="PANTHER" id="PTHR24198:SF165">
    <property type="entry name" value="ANKYRIN REPEAT-CONTAINING PROTEIN-RELATED"/>
    <property type="match status" value="1"/>
</dbReference>